<accession>A0A6G1KZH7</accession>
<dbReference type="Proteomes" id="UP000799436">
    <property type="component" value="Unassembled WGS sequence"/>
</dbReference>
<protein>
    <submittedName>
        <fullName evidence="1">Uncharacterized protein</fullName>
    </submittedName>
</protein>
<gene>
    <name evidence="1" type="ORF">EJ03DRAFT_318879</name>
</gene>
<name>A0A6G1KZH7_9PEZI</name>
<dbReference type="AlphaFoldDB" id="A0A6G1KZH7"/>
<proteinExistence type="predicted"/>
<dbReference type="EMBL" id="ML995885">
    <property type="protein sequence ID" value="KAF2765732.1"/>
    <property type="molecule type" value="Genomic_DNA"/>
</dbReference>
<evidence type="ECO:0000313" key="1">
    <source>
        <dbReference type="EMBL" id="KAF2765732.1"/>
    </source>
</evidence>
<sequence>MCRYPFTYYCCGHDSVIWSDTIEYCADRSVSAHSIDIWTTDMCSSKVVTCLGMTSYVCHECSEDYTLEFELDE</sequence>
<keyword evidence="2" id="KW-1185">Reference proteome</keyword>
<organism evidence="1 2">
    <name type="scientific">Teratosphaeria nubilosa</name>
    <dbReference type="NCBI Taxonomy" id="161662"/>
    <lineage>
        <taxon>Eukaryota</taxon>
        <taxon>Fungi</taxon>
        <taxon>Dikarya</taxon>
        <taxon>Ascomycota</taxon>
        <taxon>Pezizomycotina</taxon>
        <taxon>Dothideomycetes</taxon>
        <taxon>Dothideomycetidae</taxon>
        <taxon>Mycosphaerellales</taxon>
        <taxon>Teratosphaeriaceae</taxon>
        <taxon>Teratosphaeria</taxon>
    </lineage>
</organism>
<evidence type="ECO:0000313" key="2">
    <source>
        <dbReference type="Proteomes" id="UP000799436"/>
    </source>
</evidence>
<reference evidence="1" key="1">
    <citation type="journal article" date="2020" name="Stud. Mycol.">
        <title>101 Dothideomycetes genomes: a test case for predicting lifestyles and emergence of pathogens.</title>
        <authorList>
            <person name="Haridas S."/>
            <person name="Albert R."/>
            <person name="Binder M."/>
            <person name="Bloem J."/>
            <person name="Labutti K."/>
            <person name="Salamov A."/>
            <person name="Andreopoulos B."/>
            <person name="Baker S."/>
            <person name="Barry K."/>
            <person name="Bills G."/>
            <person name="Bluhm B."/>
            <person name="Cannon C."/>
            <person name="Castanera R."/>
            <person name="Culley D."/>
            <person name="Daum C."/>
            <person name="Ezra D."/>
            <person name="Gonzalez J."/>
            <person name="Henrissat B."/>
            <person name="Kuo A."/>
            <person name="Liang C."/>
            <person name="Lipzen A."/>
            <person name="Lutzoni F."/>
            <person name="Magnuson J."/>
            <person name="Mondo S."/>
            <person name="Nolan M."/>
            <person name="Ohm R."/>
            <person name="Pangilinan J."/>
            <person name="Park H.-J."/>
            <person name="Ramirez L."/>
            <person name="Alfaro M."/>
            <person name="Sun H."/>
            <person name="Tritt A."/>
            <person name="Yoshinaga Y."/>
            <person name="Zwiers L.-H."/>
            <person name="Turgeon B."/>
            <person name="Goodwin S."/>
            <person name="Spatafora J."/>
            <person name="Crous P."/>
            <person name="Grigoriev I."/>
        </authorList>
    </citation>
    <scope>NUCLEOTIDE SEQUENCE</scope>
    <source>
        <strain evidence="1">CBS 116005</strain>
    </source>
</reference>
<dbReference type="OrthoDB" id="3621151at2759"/>